<keyword evidence="8" id="KW-0902">Two-component regulatory system</keyword>
<organism evidence="11 12">
    <name type="scientific">Desulforapulum autotrophicum (strain ATCC 43914 / DSM 3382 / VKM B-1955 / HRM2)</name>
    <name type="common">Desulfobacterium autotrophicum</name>
    <dbReference type="NCBI Taxonomy" id="177437"/>
    <lineage>
        <taxon>Bacteria</taxon>
        <taxon>Pseudomonadati</taxon>
        <taxon>Thermodesulfobacteriota</taxon>
        <taxon>Desulfobacteria</taxon>
        <taxon>Desulfobacterales</taxon>
        <taxon>Desulfobacteraceae</taxon>
        <taxon>Desulforapulum</taxon>
    </lineage>
</organism>
<dbReference type="PRINTS" id="PR00344">
    <property type="entry name" value="BCTRLSENSOR"/>
</dbReference>
<keyword evidence="9" id="KW-0472">Membrane</keyword>
<feature type="transmembrane region" description="Helical" evidence="9">
    <location>
        <begin position="107"/>
        <end position="124"/>
    </location>
</feature>
<evidence type="ECO:0000256" key="3">
    <source>
        <dbReference type="ARBA" id="ARBA00022553"/>
    </source>
</evidence>
<evidence type="ECO:0000256" key="9">
    <source>
        <dbReference type="SAM" id="Phobius"/>
    </source>
</evidence>
<feature type="transmembrane region" description="Helical" evidence="9">
    <location>
        <begin position="81"/>
        <end position="101"/>
    </location>
</feature>
<dbReference type="AlphaFoldDB" id="C0QEJ0"/>
<keyword evidence="12" id="KW-1185">Reference proteome</keyword>
<dbReference type="InterPro" id="IPR036259">
    <property type="entry name" value="MFS_trans_sf"/>
</dbReference>
<dbReference type="InterPro" id="IPR036890">
    <property type="entry name" value="HATPase_C_sf"/>
</dbReference>
<dbReference type="InterPro" id="IPR036097">
    <property type="entry name" value="HisK_dim/P_sf"/>
</dbReference>
<dbReference type="SUPFAM" id="SSF103473">
    <property type="entry name" value="MFS general substrate transporter"/>
    <property type="match status" value="1"/>
</dbReference>
<evidence type="ECO:0000256" key="8">
    <source>
        <dbReference type="ARBA" id="ARBA00023012"/>
    </source>
</evidence>
<dbReference type="PROSITE" id="PS50109">
    <property type="entry name" value="HIS_KIN"/>
    <property type="match status" value="1"/>
</dbReference>
<gene>
    <name evidence="11" type="ordered locus">HRM2_22340</name>
</gene>
<dbReference type="InterPro" id="IPR003594">
    <property type="entry name" value="HATPase_dom"/>
</dbReference>
<dbReference type="Pfam" id="PF25323">
    <property type="entry name" value="6TM_PilS"/>
    <property type="match status" value="1"/>
</dbReference>
<dbReference type="RefSeq" id="WP_015904101.1">
    <property type="nucleotide sequence ID" value="NC_012108.1"/>
</dbReference>
<comment type="catalytic activity">
    <reaction evidence="1">
        <text>ATP + protein L-histidine = ADP + protein N-phospho-L-histidine.</text>
        <dbReference type="EC" id="2.7.13.3"/>
    </reaction>
</comment>
<evidence type="ECO:0000313" key="12">
    <source>
        <dbReference type="Proteomes" id="UP000000442"/>
    </source>
</evidence>
<evidence type="ECO:0000259" key="10">
    <source>
        <dbReference type="PROSITE" id="PS50109"/>
    </source>
</evidence>
<dbReference type="GO" id="GO:0000155">
    <property type="term" value="F:phosphorelay sensor kinase activity"/>
    <property type="evidence" value="ECO:0007669"/>
    <property type="project" value="InterPro"/>
</dbReference>
<keyword evidence="9" id="KW-0812">Transmembrane</keyword>
<name>C0QEJ0_DESAH</name>
<dbReference type="InterPro" id="IPR005467">
    <property type="entry name" value="His_kinase_dom"/>
</dbReference>
<dbReference type="Pfam" id="PF02518">
    <property type="entry name" value="HATPase_c"/>
    <property type="match status" value="1"/>
</dbReference>
<dbReference type="OrthoDB" id="9773941at2"/>
<evidence type="ECO:0000256" key="6">
    <source>
        <dbReference type="ARBA" id="ARBA00022777"/>
    </source>
</evidence>
<sequence>MKNLTGADTVDAADMEKRLGWLIVFRVSFATILTLSTLVYSAGEHLSSTEHPFVVLYSISALLVVLSLGYALVLRRVRRKVMFAYGQILLDSFFITTLIFVTGSSESIFTFLYLVGIIGASMLLPRGGSMVIAACSSVQYAVLVFFENQGMLGFLGGQTSVSMMADWPQMVYRVVIIASACLAVAFLSGILAFQARRAHRDLGVVERHLKRVERMAAMGEMVAGMAHEIKNPLASISGSIQLLAENTEPGSPNLRLMQIVLRETQRLSAIVTDFLLFAKPKSGTVKEMRLDLAIGEVVSLFRLDPICVGRIEVNLKLDSPVWIAMDPGHLKQVLWNLLKNGAEAIEKTGTLTIRMAVTRTDRIHLTISDTGCGIKETDQETVFDPFFTTKPSGSGLGLSIVHRIIDSYQGVIDLETSPGKGTTFTLILMGSSQKSSV</sequence>
<evidence type="ECO:0000256" key="7">
    <source>
        <dbReference type="ARBA" id="ARBA00022840"/>
    </source>
</evidence>
<dbReference type="InterPro" id="IPR004358">
    <property type="entry name" value="Sig_transdc_His_kin-like_C"/>
</dbReference>
<keyword evidence="5" id="KW-0547">Nucleotide-binding</keyword>
<dbReference type="Proteomes" id="UP000000442">
    <property type="component" value="Chromosome"/>
</dbReference>
<dbReference type="EMBL" id="CP001087">
    <property type="protein sequence ID" value="ACN15332.1"/>
    <property type="molecule type" value="Genomic_DNA"/>
</dbReference>
<keyword evidence="7" id="KW-0067">ATP-binding</keyword>
<dbReference type="eggNOG" id="COG4191">
    <property type="taxonomic scope" value="Bacteria"/>
</dbReference>
<accession>C0QEJ0</accession>
<reference evidence="11 12" key="1">
    <citation type="journal article" date="2009" name="Environ. Microbiol.">
        <title>Genome sequence of Desulfobacterium autotrophicum HRM2, a marine sulfate reducer oxidizing organic carbon completely to carbon dioxide.</title>
        <authorList>
            <person name="Strittmatter A.W."/>
            <person name="Liesegang H."/>
            <person name="Rabus R."/>
            <person name="Decker I."/>
            <person name="Amann J."/>
            <person name="Andres S."/>
            <person name="Henne A."/>
            <person name="Fricke W.F."/>
            <person name="Martinez-Arias R."/>
            <person name="Bartels D."/>
            <person name="Goesmann A."/>
            <person name="Krause L."/>
            <person name="Puehler A."/>
            <person name="Klenk H.P."/>
            <person name="Richter M."/>
            <person name="Schuler M."/>
            <person name="Gloeckner F.O."/>
            <person name="Meyerdierks A."/>
            <person name="Gottschalk G."/>
            <person name="Amann R."/>
        </authorList>
    </citation>
    <scope>NUCLEOTIDE SEQUENCE [LARGE SCALE GENOMIC DNA]</scope>
    <source>
        <strain evidence="12">ATCC 43914 / DSM 3382 / HRM2</strain>
    </source>
</reference>
<feature type="domain" description="Histidine kinase" evidence="10">
    <location>
        <begin position="224"/>
        <end position="432"/>
    </location>
</feature>
<dbReference type="HOGENOM" id="CLU_000445_114_39_7"/>
<dbReference type="SMART" id="SM00388">
    <property type="entry name" value="HisKA"/>
    <property type="match status" value="1"/>
</dbReference>
<keyword evidence="3" id="KW-0597">Phosphoprotein</keyword>
<dbReference type="STRING" id="177437.HRM2_22340"/>
<feature type="transmembrane region" description="Helical" evidence="9">
    <location>
        <begin position="170"/>
        <end position="193"/>
    </location>
</feature>
<dbReference type="Gene3D" id="1.10.287.130">
    <property type="match status" value="1"/>
</dbReference>
<keyword evidence="6 11" id="KW-0418">Kinase</keyword>
<dbReference type="EC" id="2.7.13.3" evidence="2"/>
<feature type="transmembrane region" description="Helical" evidence="9">
    <location>
        <begin position="21"/>
        <end position="42"/>
    </location>
</feature>
<dbReference type="CDD" id="cd00082">
    <property type="entry name" value="HisKA"/>
    <property type="match status" value="1"/>
</dbReference>
<dbReference type="Gene3D" id="3.30.565.10">
    <property type="entry name" value="Histidine kinase-like ATPase, C-terminal domain"/>
    <property type="match status" value="1"/>
</dbReference>
<evidence type="ECO:0000256" key="1">
    <source>
        <dbReference type="ARBA" id="ARBA00000085"/>
    </source>
</evidence>
<evidence type="ECO:0000256" key="4">
    <source>
        <dbReference type="ARBA" id="ARBA00022679"/>
    </source>
</evidence>
<dbReference type="PANTHER" id="PTHR43065">
    <property type="entry name" value="SENSOR HISTIDINE KINASE"/>
    <property type="match status" value="1"/>
</dbReference>
<dbReference type="InterPro" id="IPR003661">
    <property type="entry name" value="HisK_dim/P_dom"/>
</dbReference>
<dbReference type="KEGG" id="dat:HRM2_22340"/>
<proteinExistence type="predicted"/>
<protein>
    <recommendedName>
        <fullName evidence="2">histidine kinase</fullName>
        <ecNumber evidence="2">2.7.13.3</ecNumber>
    </recommendedName>
</protein>
<dbReference type="SUPFAM" id="SSF47384">
    <property type="entry name" value="Homodimeric domain of signal transducing histidine kinase"/>
    <property type="match status" value="1"/>
</dbReference>
<evidence type="ECO:0000256" key="2">
    <source>
        <dbReference type="ARBA" id="ARBA00012438"/>
    </source>
</evidence>
<dbReference type="GO" id="GO:0005524">
    <property type="term" value="F:ATP binding"/>
    <property type="evidence" value="ECO:0007669"/>
    <property type="project" value="UniProtKB-KW"/>
</dbReference>
<evidence type="ECO:0000256" key="5">
    <source>
        <dbReference type="ARBA" id="ARBA00022741"/>
    </source>
</evidence>
<dbReference type="SMART" id="SM00387">
    <property type="entry name" value="HATPase_c"/>
    <property type="match status" value="1"/>
</dbReference>
<dbReference type="PANTHER" id="PTHR43065:SF10">
    <property type="entry name" value="PEROXIDE STRESS-ACTIVATED HISTIDINE KINASE MAK3"/>
    <property type="match status" value="1"/>
</dbReference>
<keyword evidence="9" id="KW-1133">Transmembrane helix</keyword>
<keyword evidence="4" id="KW-0808">Transferase</keyword>
<feature type="transmembrane region" description="Helical" evidence="9">
    <location>
        <begin position="54"/>
        <end position="74"/>
    </location>
</feature>
<dbReference type="SUPFAM" id="SSF55874">
    <property type="entry name" value="ATPase domain of HSP90 chaperone/DNA topoisomerase II/histidine kinase"/>
    <property type="match status" value="1"/>
</dbReference>
<dbReference type="Pfam" id="PF00512">
    <property type="entry name" value="HisKA"/>
    <property type="match status" value="1"/>
</dbReference>
<evidence type="ECO:0000313" key="11">
    <source>
        <dbReference type="EMBL" id="ACN15332.1"/>
    </source>
</evidence>